<evidence type="ECO:0000313" key="3">
    <source>
        <dbReference type="Proteomes" id="UP000218418"/>
    </source>
</evidence>
<keyword evidence="3" id="KW-1185">Reference proteome</keyword>
<sequence length="141" mass="15860">MRNQTWYVAFLIGLMCILRFSLSAVGYADPHWLMEQLNIPIDSNLQMPYVMRVWAIRDIIIAILVGFANKSTIKTLLLACIAIDFTDILSAHLSGMAGLFNTSETWSLKLTAIFALVPEIIALGLIIFGEMQEKIKLEKQV</sequence>
<feature type="transmembrane region" description="Helical" evidence="1">
    <location>
        <begin position="76"/>
        <end position="100"/>
    </location>
</feature>
<accession>A0A1Z4LRM3</accession>
<evidence type="ECO:0000256" key="1">
    <source>
        <dbReference type="SAM" id="Phobius"/>
    </source>
</evidence>
<keyword evidence="1" id="KW-1133">Transmembrane helix</keyword>
<dbReference type="EMBL" id="AP018227">
    <property type="protein sequence ID" value="BAY83883.1"/>
    <property type="molecule type" value="Genomic_DNA"/>
</dbReference>
<dbReference type="Proteomes" id="UP000218418">
    <property type="component" value="Chromosome"/>
</dbReference>
<keyword evidence="1" id="KW-0472">Membrane</keyword>
<evidence type="ECO:0000313" key="2">
    <source>
        <dbReference type="EMBL" id="BAY83883.1"/>
    </source>
</evidence>
<feature type="transmembrane region" description="Helical" evidence="1">
    <location>
        <begin position="106"/>
        <end position="129"/>
    </location>
</feature>
<name>A0A1Z4LRM3_9CYAN</name>
<protein>
    <recommendedName>
        <fullName evidence="4">DoxX family protein</fullName>
    </recommendedName>
</protein>
<dbReference type="OrthoDB" id="572415at2"/>
<reference evidence="2 3" key="1">
    <citation type="submission" date="2017-06" db="EMBL/GenBank/DDBJ databases">
        <title>Genome sequencing of cyanobaciteial culture collection at National Institute for Environmental Studies (NIES).</title>
        <authorList>
            <person name="Hirose Y."/>
            <person name="Shimura Y."/>
            <person name="Fujisawa T."/>
            <person name="Nakamura Y."/>
            <person name="Kawachi M."/>
        </authorList>
    </citation>
    <scope>NUCLEOTIDE SEQUENCE [LARGE SCALE GENOMIC DNA]</scope>
    <source>
        <strain evidence="2 3">NIES-267</strain>
    </source>
</reference>
<dbReference type="AlphaFoldDB" id="A0A1Z4LRM3"/>
<evidence type="ECO:0008006" key="4">
    <source>
        <dbReference type="Google" id="ProtNLM"/>
    </source>
</evidence>
<keyword evidence="1" id="KW-0812">Transmembrane</keyword>
<organism evidence="2 3">
    <name type="scientific">Calothrix parasitica NIES-267</name>
    <dbReference type="NCBI Taxonomy" id="1973488"/>
    <lineage>
        <taxon>Bacteria</taxon>
        <taxon>Bacillati</taxon>
        <taxon>Cyanobacteriota</taxon>
        <taxon>Cyanophyceae</taxon>
        <taxon>Nostocales</taxon>
        <taxon>Calotrichaceae</taxon>
        <taxon>Calothrix</taxon>
    </lineage>
</organism>
<proteinExistence type="predicted"/>
<gene>
    <name evidence="2" type="ORF">NIES267_33770</name>
</gene>
<feature type="transmembrane region" description="Helical" evidence="1">
    <location>
        <begin position="52"/>
        <end position="69"/>
    </location>
</feature>